<keyword evidence="3" id="KW-1185">Reference proteome</keyword>
<dbReference type="Proteomes" id="UP000028990">
    <property type="component" value="Unassembled WGS sequence"/>
</dbReference>
<name>A0A091DV97_FUKDA</name>
<reference evidence="2 3" key="1">
    <citation type="submission" date="2013-11" db="EMBL/GenBank/DDBJ databases">
        <title>The Damaraland mole rat (Fukomys damarensis) genome and evolution of African mole rats.</title>
        <authorList>
            <person name="Gladyshev V.N."/>
            <person name="Fang X."/>
        </authorList>
    </citation>
    <scope>NUCLEOTIDE SEQUENCE [LARGE SCALE GENOMIC DNA]</scope>
    <source>
        <tissue evidence="2">Liver</tissue>
    </source>
</reference>
<dbReference type="AlphaFoldDB" id="A0A091DV97"/>
<feature type="region of interest" description="Disordered" evidence="1">
    <location>
        <begin position="22"/>
        <end position="63"/>
    </location>
</feature>
<evidence type="ECO:0000256" key="1">
    <source>
        <dbReference type="SAM" id="MobiDB-lite"/>
    </source>
</evidence>
<feature type="compositionally biased region" description="Polar residues" evidence="1">
    <location>
        <begin position="22"/>
        <end position="39"/>
    </location>
</feature>
<gene>
    <name evidence="2" type="ORF">H920_11923</name>
</gene>
<feature type="compositionally biased region" description="Low complexity" evidence="1">
    <location>
        <begin position="40"/>
        <end position="56"/>
    </location>
</feature>
<evidence type="ECO:0000313" key="3">
    <source>
        <dbReference type="Proteomes" id="UP000028990"/>
    </source>
</evidence>
<protein>
    <submittedName>
        <fullName evidence="2">Chromodomain Y-like protein</fullName>
    </submittedName>
</protein>
<accession>A0A091DV97</accession>
<evidence type="ECO:0000313" key="2">
    <source>
        <dbReference type="EMBL" id="KFO26686.1"/>
    </source>
</evidence>
<dbReference type="EMBL" id="KN123114">
    <property type="protein sequence ID" value="KFO26686.1"/>
    <property type="molecule type" value="Genomic_DNA"/>
</dbReference>
<sequence>MCGTRKHLGNCEEHIHNFNRCHPNQQESTLAGTNRTSPKNTSKQVSRSNSSVSKTSPDAVVISKDHEYQNSPLLAPSQKFRKNTALSLFSQKNMDLAKPGIRILMPNSPIKSRTEVDGFLSKSPEKLYTIEQGSENTVVPEVAAEKPMGAF</sequence>
<proteinExistence type="predicted"/>
<organism evidence="2 3">
    <name type="scientific">Fukomys damarensis</name>
    <name type="common">Damaraland mole rat</name>
    <name type="synonym">Cryptomys damarensis</name>
    <dbReference type="NCBI Taxonomy" id="885580"/>
    <lineage>
        <taxon>Eukaryota</taxon>
        <taxon>Metazoa</taxon>
        <taxon>Chordata</taxon>
        <taxon>Craniata</taxon>
        <taxon>Vertebrata</taxon>
        <taxon>Euteleostomi</taxon>
        <taxon>Mammalia</taxon>
        <taxon>Eutheria</taxon>
        <taxon>Euarchontoglires</taxon>
        <taxon>Glires</taxon>
        <taxon>Rodentia</taxon>
        <taxon>Hystricomorpha</taxon>
        <taxon>Bathyergidae</taxon>
        <taxon>Fukomys</taxon>
    </lineage>
</organism>